<sequence>MSHVGYINPTIRFDHPLSSSNHALHDPYPSFLPTMILSRAFFNLFILSFHLVLSQENLAQASPQDQCAQADEKCGGMDGVGNTISCCDGFSCTDDSNGEGLCTPIMAPQSQGQCVQADERCGGEDANGVDCCDGLRCDTSGNGDGLCKPADVSECLELNVKCRGVGGKNCCEGTKCGNEGVCVECAAKGEPCNVNNDGSRTCCNGVCGSNELGGYCY</sequence>
<dbReference type="RefSeq" id="XP_043010973.1">
    <property type="nucleotide sequence ID" value="XM_043149889.1"/>
</dbReference>
<keyword evidence="2" id="KW-1185">Reference proteome</keyword>
<comment type="caution">
    <text evidence="1">The sequence shown here is derived from an EMBL/GenBank/DDBJ whole genome shotgun (WGS) entry which is preliminary data.</text>
</comment>
<accession>A0A9P7UUG4</accession>
<organism evidence="1 2">
    <name type="scientific">Marasmius oreades</name>
    <name type="common">fairy-ring Marasmius</name>
    <dbReference type="NCBI Taxonomy" id="181124"/>
    <lineage>
        <taxon>Eukaryota</taxon>
        <taxon>Fungi</taxon>
        <taxon>Dikarya</taxon>
        <taxon>Basidiomycota</taxon>
        <taxon>Agaricomycotina</taxon>
        <taxon>Agaricomycetes</taxon>
        <taxon>Agaricomycetidae</taxon>
        <taxon>Agaricales</taxon>
        <taxon>Marasmiineae</taxon>
        <taxon>Marasmiaceae</taxon>
        <taxon>Marasmius</taxon>
    </lineage>
</organism>
<evidence type="ECO:0000313" key="2">
    <source>
        <dbReference type="Proteomes" id="UP001049176"/>
    </source>
</evidence>
<evidence type="ECO:0000313" key="1">
    <source>
        <dbReference type="EMBL" id="KAG7094503.1"/>
    </source>
</evidence>
<dbReference type="EMBL" id="CM032183">
    <property type="protein sequence ID" value="KAG7094503.1"/>
    <property type="molecule type" value="Genomic_DNA"/>
</dbReference>
<protein>
    <submittedName>
        <fullName evidence="1">Uncharacterized protein</fullName>
    </submittedName>
</protein>
<dbReference type="KEGG" id="more:E1B28_005332"/>
<dbReference type="AlphaFoldDB" id="A0A9P7UUG4"/>
<gene>
    <name evidence="1" type="ORF">E1B28_005332</name>
</gene>
<reference evidence="1" key="1">
    <citation type="journal article" date="2021" name="Genome Biol. Evol.">
        <title>The assembled and annotated genome of the fairy-ring fungus Marasmius oreades.</title>
        <authorList>
            <person name="Hiltunen M."/>
            <person name="Ament-Velasquez S.L."/>
            <person name="Johannesson H."/>
        </authorList>
    </citation>
    <scope>NUCLEOTIDE SEQUENCE</scope>
    <source>
        <strain evidence="1">03SP1</strain>
    </source>
</reference>
<name>A0A9P7UUG4_9AGAR</name>
<proteinExistence type="predicted"/>
<dbReference type="GeneID" id="66074408"/>
<dbReference type="Proteomes" id="UP001049176">
    <property type="component" value="Chromosome 3"/>
</dbReference>